<organism evidence="1 2">
    <name type="scientific">Trichonephila inaurata madagascariensis</name>
    <dbReference type="NCBI Taxonomy" id="2747483"/>
    <lineage>
        <taxon>Eukaryota</taxon>
        <taxon>Metazoa</taxon>
        <taxon>Ecdysozoa</taxon>
        <taxon>Arthropoda</taxon>
        <taxon>Chelicerata</taxon>
        <taxon>Arachnida</taxon>
        <taxon>Araneae</taxon>
        <taxon>Araneomorphae</taxon>
        <taxon>Entelegynae</taxon>
        <taxon>Araneoidea</taxon>
        <taxon>Nephilidae</taxon>
        <taxon>Trichonephila</taxon>
        <taxon>Trichonephila inaurata</taxon>
    </lineage>
</organism>
<comment type="caution">
    <text evidence="1">The sequence shown here is derived from an EMBL/GenBank/DDBJ whole genome shotgun (WGS) entry which is preliminary data.</text>
</comment>
<dbReference type="AlphaFoldDB" id="A0A8X6YRN0"/>
<evidence type="ECO:0000313" key="2">
    <source>
        <dbReference type="Proteomes" id="UP000886998"/>
    </source>
</evidence>
<proteinExistence type="predicted"/>
<dbReference type="EMBL" id="BMAV01022118">
    <property type="protein sequence ID" value="GFY76722.1"/>
    <property type="molecule type" value="Genomic_DNA"/>
</dbReference>
<gene>
    <name evidence="1" type="ORF">TNIN_314911</name>
</gene>
<dbReference type="Proteomes" id="UP000886998">
    <property type="component" value="Unassembled WGS sequence"/>
</dbReference>
<reference evidence="1" key="1">
    <citation type="submission" date="2020-08" db="EMBL/GenBank/DDBJ databases">
        <title>Multicomponent nature underlies the extraordinary mechanical properties of spider dragline silk.</title>
        <authorList>
            <person name="Kono N."/>
            <person name="Nakamura H."/>
            <person name="Mori M."/>
            <person name="Yoshida Y."/>
            <person name="Ohtoshi R."/>
            <person name="Malay A.D."/>
            <person name="Moran D.A.P."/>
            <person name="Tomita M."/>
            <person name="Numata K."/>
            <person name="Arakawa K."/>
        </authorList>
    </citation>
    <scope>NUCLEOTIDE SEQUENCE</scope>
</reference>
<sequence>MDRFGTFTRKRSFVSTLTPPKIHYCGGIHPRLCLGFVNVLSSTSITKPPPRTRSFTGLRLQDPPTVQDDKILFGSRFKILHGSRLQDPPPVQDTKFSSGLKLQDPPTVQDYKILLRFKITRSSYGSRLQDPPTVQVSRSFGFKIQDLLSVQVRSSTVQDYKFSSFRLQDPPTVQERLQDPSRFKITRYSYGSR</sequence>
<protein>
    <submittedName>
        <fullName evidence="1">Uncharacterized protein</fullName>
    </submittedName>
</protein>
<accession>A0A8X6YRN0</accession>
<evidence type="ECO:0000313" key="1">
    <source>
        <dbReference type="EMBL" id="GFY76722.1"/>
    </source>
</evidence>
<name>A0A8X6YRN0_9ARAC</name>
<keyword evidence="2" id="KW-1185">Reference proteome</keyword>